<dbReference type="PANTHER" id="PTHR13037">
    <property type="entry name" value="FORMIN"/>
    <property type="match status" value="1"/>
</dbReference>
<feature type="region of interest" description="Disordered" evidence="2">
    <location>
        <begin position="64"/>
        <end position="187"/>
    </location>
</feature>
<evidence type="ECO:0000313" key="3">
    <source>
        <dbReference type="EMBL" id="KCV70769.1"/>
    </source>
</evidence>
<evidence type="ECO:0000256" key="1">
    <source>
        <dbReference type="ARBA" id="ARBA00022581"/>
    </source>
</evidence>
<dbReference type="STRING" id="691883.A0A058Z8X7"/>
<organism evidence="3">
    <name type="scientific">Fonticula alba</name>
    <name type="common">Slime mold</name>
    <dbReference type="NCBI Taxonomy" id="691883"/>
    <lineage>
        <taxon>Eukaryota</taxon>
        <taxon>Rotosphaerida</taxon>
        <taxon>Fonticulaceae</taxon>
        <taxon>Fonticula</taxon>
    </lineage>
</organism>
<feature type="region of interest" description="Disordered" evidence="2">
    <location>
        <begin position="737"/>
        <end position="758"/>
    </location>
</feature>
<evidence type="ECO:0000256" key="2">
    <source>
        <dbReference type="SAM" id="MobiDB-lite"/>
    </source>
</evidence>
<protein>
    <submittedName>
        <fullName evidence="3">Uncharacterized protein</fullName>
    </submittedName>
</protein>
<sequence>MSKPWESSLFALADLESDDEFERSLRFRGSDGLEAVALAPAPSTTPAPLFLTPAPLFEPVLPFSLVTPPASVPSSAEPLPAGPPSPPGPAPFLGVHVPSQPRRSPPALAPQSPPPPADAPEADPPARPRRVPKRPTGSLPAKRERGPETPLPAGSESLVTPTPVRRSLRISRKKGPPGKAPATSATAKAQLSLFSPGEASTLTQIEDAISSTKASLTASLVINEFHIHLQTLRPVCPTHSPDDPQEPDETFERLLDTISRAWLPALMAGDLRLALSFAHLLWTDILLAPVPDAILLRRRALALFRDILLAVTRAAIASASASRIQDADNPLSVVFGWAAPKRLLADRLQQPLPALAHVLLSTNRPNGSTLPSTPVPGRGVDSKRPIFPVALEIARPGRLPRVRTHGGSSDTPSTPRRPGRRGCLLAPPTPTTPGRRKSQSAPPVLAPTPEDLHAEGAVLIVLAFAEWVSLRMHIVVTVPGAPAFRRGTQHLEALLADWAAATSALIVCLLDQRRARPHYTPLREALSILDTMLSRIPGELLHRAGHCANALRDSVLFSVIALFPQHRDRRTTPDVRASLRQFYGRLCIGLLEILTGAHVAPITTSATPVAHLPNCFATRGLLLLLVSLAPDPDECFKSLIIFNQLYAQDELLSGRPAPNRPEYRLSSPELLGLTAFSRMPAVVSIQTLISIACKCIIQPFIESSVPPATAPAPAPVKGPSFASPYLESFSSLFTSSDAQGPLLGPPPRDPPGPPSNLHPKHFSEADWYNLFCLLYFFPMSAMIPTPPSLMASDHLDTRRSVRHRQTPPRLSLEPSKSPIETPSQSWSRLANRLRAALNAAPFNLQVTSTSRAQVLALITGALDIAGSMALALR</sequence>
<feature type="compositionally biased region" description="Pro residues" evidence="2">
    <location>
        <begin position="80"/>
        <end position="90"/>
    </location>
</feature>
<feature type="compositionally biased region" description="Low complexity" evidence="2">
    <location>
        <begin position="91"/>
        <end position="102"/>
    </location>
</feature>
<dbReference type="RefSeq" id="XP_009495285.1">
    <property type="nucleotide sequence ID" value="XM_009497010.1"/>
</dbReference>
<gene>
    <name evidence="3" type="ORF">H696_03119</name>
</gene>
<evidence type="ECO:0000313" key="4">
    <source>
        <dbReference type="Proteomes" id="UP000030693"/>
    </source>
</evidence>
<reference evidence="3" key="1">
    <citation type="submission" date="2013-04" db="EMBL/GenBank/DDBJ databases">
        <title>The Genome Sequence of Fonticula alba ATCC 38817.</title>
        <authorList>
            <consortium name="The Broad Institute Genomics Platform"/>
            <person name="Russ C."/>
            <person name="Cuomo C."/>
            <person name="Burger G."/>
            <person name="Gray M.W."/>
            <person name="Holland P.W.H."/>
            <person name="King N."/>
            <person name="Lang F.B.F."/>
            <person name="Roger A.J."/>
            <person name="Ruiz-Trillo I."/>
            <person name="Brown M."/>
            <person name="Walker B."/>
            <person name="Young S."/>
            <person name="Zeng Q."/>
            <person name="Gargeya S."/>
            <person name="Fitzgerald M."/>
            <person name="Haas B."/>
            <person name="Abouelleil A."/>
            <person name="Allen A.W."/>
            <person name="Alvarado L."/>
            <person name="Arachchi H.M."/>
            <person name="Berlin A.M."/>
            <person name="Chapman S.B."/>
            <person name="Gainer-Dewar J."/>
            <person name="Goldberg J."/>
            <person name="Griggs A."/>
            <person name="Gujja S."/>
            <person name="Hansen M."/>
            <person name="Howarth C."/>
            <person name="Imamovic A."/>
            <person name="Ireland A."/>
            <person name="Larimer J."/>
            <person name="McCowan C."/>
            <person name="Murphy C."/>
            <person name="Pearson M."/>
            <person name="Poon T.W."/>
            <person name="Priest M."/>
            <person name="Roberts A."/>
            <person name="Saif S."/>
            <person name="Shea T."/>
            <person name="Sisk P."/>
            <person name="Sykes S."/>
            <person name="Wortman J."/>
            <person name="Nusbaum C."/>
            <person name="Birren B."/>
        </authorList>
    </citation>
    <scope>NUCLEOTIDE SEQUENCE [LARGE SCALE GENOMIC DNA]</scope>
    <source>
        <strain evidence="3">ATCC 38817</strain>
    </source>
</reference>
<proteinExistence type="predicted"/>
<dbReference type="PANTHER" id="PTHR13037:SF24">
    <property type="entry name" value="POLYCOMB PROTEIN PCL-RELATED"/>
    <property type="match status" value="1"/>
</dbReference>
<feature type="region of interest" description="Disordered" evidence="2">
    <location>
        <begin position="795"/>
        <end position="823"/>
    </location>
</feature>
<dbReference type="EMBL" id="KB932204">
    <property type="protein sequence ID" value="KCV70769.1"/>
    <property type="molecule type" value="Genomic_DNA"/>
</dbReference>
<dbReference type="Proteomes" id="UP000030693">
    <property type="component" value="Unassembled WGS sequence"/>
</dbReference>
<feature type="compositionally biased region" description="Low complexity" evidence="2">
    <location>
        <begin position="407"/>
        <end position="416"/>
    </location>
</feature>
<dbReference type="GeneID" id="20527844"/>
<name>A0A058Z8X7_FONAL</name>
<feature type="region of interest" description="Disordered" evidence="2">
    <location>
        <begin position="398"/>
        <end position="447"/>
    </location>
</feature>
<feature type="compositionally biased region" description="Pro residues" evidence="2">
    <location>
        <begin position="743"/>
        <end position="756"/>
    </location>
</feature>
<keyword evidence="4" id="KW-1185">Reference proteome</keyword>
<keyword evidence="1" id="KW-0945">Host-virus interaction</keyword>
<feature type="compositionally biased region" description="Pro residues" evidence="2">
    <location>
        <begin position="103"/>
        <end position="125"/>
    </location>
</feature>
<dbReference type="AlphaFoldDB" id="A0A058Z8X7"/>
<accession>A0A058Z8X7</accession>
<feature type="compositionally biased region" description="Basic residues" evidence="2">
    <location>
        <begin position="166"/>
        <end position="176"/>
    </location>
</feature>